<keyword evidence="4" id="KW-0418">Kinase</keyword>
<feature type="non-terminal residue" evidence="4">
    <location>
        <position position="1"/>
    </location>
</feature>
<dbReference type="PROSITE" id="PS01208">
    <property type="entry name" value="VWFC_1"/>
    <property type="match status" value="1"/>
</dbReference>
<proteinExistence type="predicted"/>
<organism evidence="4 5">
    <name type="scientific">Fragariocoptes setiger</name>
    <dbReference type="NCBI Taxonomy" id="1670756"/>
    <lineage>
        <taxon>Eukaryota</taxon>
        <taxon>Metazoa</taxon>
        <taxon>Ecdysozoa</taxon>
        <taxon>Arthropoda</taxon>
        <taxon>Chelicerata</taxon>
        <taxon>Arachnida</taxon>
        <taxon>Acari</taxon>
        <taxon>Acariformes</taxon>
        <taxon>Trombidiformes</taxon>
        <taxon>Prostigmata</taxon>
        <taxon>Eupodina</taxon>
        <taxon>Eriophyoidea</taxon>
        <taxon>Phytoptidae</taxon>
        <taxon>Fragariocoptes</taxon>
    </lineage>
</organism>
<evidence type="ECO:0000313" key="5">
    <source>
        <dbReference type="Proteomes" id="UP000825002"/>
    </source>
</evidence>
<dbReference type="InterPro" id="IPR001007">
    <property type="entry name" value="VWF_dom"/>
</dbReference>
<dbReference type="InterPro" id="IPR051586">
    <property type="entry name" value="PKC-binding_NELL"/>
</dbReference>
<dbReference type="PANTHER" id="PTHR24042">
    <property type="entry name" value="NEL HOMOLOG"/>
    <property type="match status" value="1"/>
</dbReference>
<dbReference type="PANTHER" id="PTHR24042:SF5">
    <property type="entry name" value="EGF-LIKE CALCIUM-BINDING DOMAIN-CONTAINING PROTEIN"/>
    <property type="match status" value="1"/>
</dbReference>
<reference evidence="4 5" key="1">
    <citation type="submission" date="2020-10" db="EMBL/GenBank/DDBJ databases">
        <authorList>
            <person name="Klimov P.B."/>
            <person name="Dyachkov S.M."/>
            <person name="Chetverikov P.E."/>
        </authorList>
    </citation>
    <scope>NUCLEOTIDE SEQUENCE [LARGE SCALE GENOMIC DNA]</scope>
    <source>
        <strain evidence="4">BMOC 18-1129-001#AD2665</strain>
        <tissue evidence="4">Entire mites</tissue>
    </source>
</reference>
<accession>A0ABQ7SA24</accession>
<protein>
    <submittedName>
        <fullName evidence="4">Protein kinase C-binding protein NELL1</fullName>
    </submittedName>
</protein>
<keyword evidence="1" id="KW-0325">Glycoprotein</keyword>
<keyword evidence="4" id="KW-0808">Transferase</keyword>
<dbReference type="GO" id="GO:0016301">
    <property type="term" value="F:kinase activity"/>
    <property type="evidence" value="ECO:0007669"/>
    <property type="project" value="UniProtKB-KW"/>
</dbReference>
<evidence type="ECO:0000256" key="2">
    <source>
        <dbReference type="SAM" id="MobiDB-lite"/>
    </source>
</evidence>
<dbReference type="Gene3D" id="6.20.200.20">
    <property type="match status" value="1"/>
</dbReference>
<evidence type="ECO:0000259" key="3">
    <source>
        <dbReference type="PROSITE" id="PS50184"/>
    </source>
</evidence>
<keyword evidence="5" id="KW-1185">Reference proteome</keyword>
<dbReference type="EMBL" id="JAIFTH010000194">
    <property type="protein sequence ID" value="KAG9510247.1"/>
    <property type="molecule type" value="Genomic_DNA"/>
</dbReference>
<dbReference type="Pfam" id="PF23334">
    <property type="entry name" value="VWC2L_2nd"/>
    <property type="match status" value="1"/>
</dbReference>
<dbReference type="Proteomes" id="UP000825002">
    <property type="component" value="Unassembled WGS sequence"/>
</dbReference>
<feature type="region of interest" description="Disordered" evidence="2">
    <location>
        <begin position="177"/>
        <end position="224"/>
    </location>
</feature>
<feature type="domain" description="VWFC" evidence="3">
    <location>
        <begin position="55"/>
        <end position="115"/>
    </location>
</feature>
<comment type="caution">
    <text evidence="4">The sequence shown here is derived from an EMBL/GenBank/DDBJ whole genome shotgun (WGS) entry which is preliminary data.</text>
</comment>
<evidence type="ECO:0000313" key="4">
    <source>
        <dbReference type="EMBL" id="KAG9510247.1"/>
    </source>
</evidence>
<name>A0ABQ7SA24_9ACAR</name>
<dbReference type="SMART" id="SM00214">
    <property type="entry name" value="VWC"/>
    <property type="match status" value="1"/>
</dbReference>
<feature type="compositionally biased region" description="Low complexity" evidence="2">
    <location>
        <begin position="186"/>
        <end position="210"/>
    </location>
</feature>
<sequence length="224" mass="24552">EAATATNIVDCPTQDVVSSLETRIVLLERYLQTLTHDLIDVQVRLKEREKCDCQLSCTHNKTRYAIGATWHSQNTCEQCKCQPNGQVICVPMECPAIQCDDPVLVRPGECCPVCLKKCKYNNSILKHGQRMTIISQSGNELRKECLCTDGRIKCDKLSPAAAHHSVTSIAGDVASSNSHNDNVLLTSNSTTMSSPATTTTTATTPTTQTQAPPPTLRRLNNDKH</sequence>
<dbReference type="SUPFAM" id="SSF57603">
    <property type="entry name" value="FnI-like domain"/>
    <property type="match status" value="1"/>
</dbReference>
<evidence type="ECO:0000256" key="1">
    <source>
        <dbReference type="ARBA" id="ARBA00023180"/>
    </source>
</evidence>
<gene>
    <name evidence="4" type="primary">NELL1</name>
    <name evidence="4" type="ORF">GZH46_01217</name>
</gene>
<dbReference type="PROSITE" id="PS50184">
    <property type="entry name" value="VWFC_2"/>
    <property type="match status" value="1"/>
</dbReference>